<dbReference type="Proteomes" id="UP000265765">
    <property type="component" value="Chromosome"/>
</dbReference>
<dbReference type="KEGG" id="sge:DWG14_03240"/>
<dbReference type="EMBL" id="CP032427">
    <property type="protein sequence ID" value="AYC39008.1"/>
    <property type="molecule type" value="Genomic_DNA"/>
</dbReference>
<gene>
    <name evidence="1" type="ORF">DWG14_03240</name>
</gene>
<dbReference type="AlphaFoldDB" id="A0AAI8L0X2"/>
<accession>A0AAI8L0X2</accession>
<proteinExistence type="predicted"/>
<evidence type="ECO:0000313" key="2">
    <source>
        <dbReference type="Proteomes" id="UP000265765"/>
    </source>
</evidence>
<protein>
    <submittedName>
        <fullName evidence="1">Uncharacterized protein</fullName>
    </submittedName>
</protein>
<name>A0AAI8L0X2_9ACTN</name>
<reference evidence="1 2" key="1">
    <citation type="submission" date="2018-09" db="EMBL/GenBank/DDBJ databases">
        <title>Production of Trimethoprim by Streptomyces sp. 3E-1.</title>
        <authorList>
            <person name="Kang H.J."/>
            <person name="Kim S.B."/>
        </authorList>
    </citation>
    <scope>NUCLEOTIDE SEQUENCE [LARGE SCALE GENOMIC DNA]</scope>
    <source>
        <strain evidence="1 2">3E-1</strain>
    </source>
</reference>
<sequence>MRSVGCDRLDLGLEVRTRQPKGDLPTIKHPSVGLIGMGDHVTQRQTGRTSMSRIDAVWE</sequence>
<evidence type="ECO:0000313" key="1">
    <source>
        <dbReference type="EMBL" id="AYC39008.1"/>
    </source>
</evidence>
<organism evidence="1 2">
    <name type="scientific">Streptomyces griseorubiginosus</name>
    <dbReference type="NCBI Taxonomy" id="67304"/>
    <lineage>
        <taxon>Bacteria</taxon>
        <taxon>Bacillati</taxon>
        <taxon>Actinomycetota</taxon>
        <taxon>Actinomycetes</taxon>
        <taxon>Kitasatosporales</taxon>
        <taxon>Streptomycetaceae</taxon>
        <taxon>Streptomyces</taxon>
    </lineage>
</organism>